<dbReference type="PANTHER" id="PTHR43539:SF78">
    <property type="entry name" value="FLAVIN-CONTAINING MONOOXYGENASE"/>
    <property type="match status" value="1"/>
</dbReference>
<evidence type="ECO:0000256" key="1">
    <source>
        <dbReference type="ARBA" id="ARBA00023002"/>
    </source>
</evidence>
<keyword evidence="3" id="KW-1185">Reference proteome</keyword>
<gene>
    <name evidence="2" type="ORF">FKR81_20165</name>
</gene>
<dbReference type="PRINTS" id="PR00411">
    <property type="entry name" value="PNDRDTASEI"/>
</dbReference>
<dbReference type="SUPFAM" id="SSF51905">
    <property type="entry name" value="FAD/NAD(P)-binding domain"/>
    <property type="match status" value="2"/>
</dbReference>
<dbReference type="InterPro" id="IPR036188">
    <property type="entry name" value="FAD/NAD-bd_sf"/>
</dbReference>
<protein>
    <submittedName>
        <fullName evidence="2">Pyridine nucleotide-disulfide oxidoreductase</fullName>
    </submittedName>
</protein>
<name>A0A563ESB5_9PSEU</name>
<reference evidence="2 3" key="1">
    <citation type="submission" date="2019-07" db="EMBL/GenBank/DDBJ databases">
        <title>Lentzea xizangensis sp. nov., isolated from Qinghai-Tibetan Plateau Soils.</title>
        <authorList>
            <person name="Huang J."/>
        </authorList>
    </citation>
    <scope>NUCLEOTIDE SEQUENCE [LARGE SCALE GENOMIC DNA]</scope>
    <source>
        <strain evidence="2 3">FXJ1.1311</strain>
    </source>
</reference>
<sequence>MRTTDTVIIGAGQAGLAASRCLTDRGHDHVVLDRGGIGQRWRTCSWDSLHLLTPNWMNGLPGRPYAGPDPDGFAPAAAFTDQLAEYARSFAAPVEEHADVSRLRLRGNDFEVVTGAGTWRARHVVMATGWCDRPAIPALARSLTAHQVTPAEYRNPRSLPPGGVLVVGASATGVQLADELRSAGRDVTIAAGSHTRMERSHLGRDIYWWLARLGVLDRTIDEMPDPVRARREPSPQLAGRVDRIDLTTLQAKGVQLVGRVLAADGHRVRLSPDLPSTIAAADQRWRRLLDRIDAHAGTRSSERTRTTTPARVISELDLRRAGIRTVLWATGHRRSHPWLRIPVLDRHGEIRQHRGRTPAPGLYVLGQRFQHHRSSNFIGGVGRDAAFVADHITGRHAHA</sequence>
<dbReference type="PANTHER" id="PTHR43539">
    <property type="entry name" value="FLAVIN-BINDING MONOOXYGENASE-LIKE PROTEIN (AFU_ORTHOLOGUE AFUA_4G09220)"/>
    <property type="match status" value="1"/>
</dbReference>
<dbReference type="GO" id="GO:0004497">
    <property type="term" value="F:monooxygenase activity"/>
    <property type="evidence" value="ECO:0007669"/>
    <property type="project" value="TreeGrafter"/>
</dbReference>
<dbReference type="Gene3D" id="3.50.50.60">
    <property type="entry name" value="FAD/NAD(P)-binding domain"/>
    <property type="match status" value="1"/>
</dbReference>
<evidence type="ECO:0000313" key="2">
    <source>
        <dbReference type="EMBL" id="TWP50492.1"/>
    </source>
</evidence>
<dbReference type="AlphaFoldDB" id="A0A563ESB5"/>
<organism evidence="2 3">
    <name type="scientific">Lentzea tibetensis</name>
    <dbReference type="NCBI Taxonomy" id="2591470"/>
    <lineage>
        <taxon>Bacteria</taxon>
        <taxon>Bacillati</taxon>
        <taxon>Actinomycetota</taxon>
        <taxon>Actinomycetes</taxon>
        <taxon>Pseudonocardiales</taxon>
        <taxon>Pseudonocardiaceae</taxon>
        <taxon>Lentzea</taxon>
    </lineage>
</organism>
<dbReference type="OrthoDB" id="9808049at2"/>
<dbReference type="RefSeq" id="WP_146353654.1">
    <property type="nucleotide sequence ID" value="NZ_VOBR01000012.1"/>
</dbReference>
<dbReference type="Proteomes" id="UP000316639">
    <property type="component" value="Unassembled WGS sequence"/>
</dbReference>
<dbReference type="EMBL" id="VOBR01000012">
    <property type="protein sequence ID" value="TWP50492.1"/>
    <property type="molecule type" value="Genomic_DNA"/>
</dbReference>
<dbReference type="InterPro" id="IPR050982">
    <property type="entry name" value="Auxin_biosynth/cation_transpt"/>
</dbReference>
<evidence type="ECO:0000313" key="3">
    <source>
        <dbReference type="Proteomes" id="UP000316639"/>
    </source>
</evidence>
<keyword evidence="1" id="KW-0560">Oxidoreductase</keyword>
<accession>A0A563ESB5</accession>
<proteinExistence type="predicted"/>
<dbReference type="Pfam" id="PF13738">
    <property type="entry name" value="Pyr_redox_3"/>
    <property type="match status" value="1"/>
</dbReference>
<dbReference type="GO" id="GO:0050660">
    <property type="term" value="F:flavin adenine dinucleotide binding"/>
    <property type="evidence" value="ECO:0007669"/>
    <property type="project" value="TreeGrafter"/>
</dbReference>
<comment type="caution">
    <text evidence="2">The sequence shown here is derived from an EMBL/GenBank/DDBJ whole genome shotgun (WGS) entry which is preliminary data.</text>
</comment>